<dbReference type="KEGG" id="mag:amb0264"/>
<accession>Q2WAQ7</accession>
<gene>
    <name evidence="1" type="ordered locus">amb0264</name>
</gene>
<dbReference type="EMBL" id="AP007255">
    <property type="protein sequence ID" value="BAE49068.1"/>
    <property type="molecule type" value="Genomic_DNA"/>
</dbReference>
<keyword evidence="2" id="KW-1185">Reference proteome</keyword>
<organism evidence="1 2">
    <name type="scientific">Paramagnetospirillum magneticum (strain ATCC 700264 / AMB-1)</name>
    <name type="common">Magnetospirillum magneticum</name>
    <dbReference type="NCBI Taxonomy" id="342108"/>
    <lineage>
        <taxon>Bacteria</taxon>
        <taxon>Pseudomonadati</taxon>
        <taxon>Pseudomonadota</taxon>
        <taxon>Alphaproteobacteria</taxon>
        <taxon>Rhodospirillales</taxon>
        <taxon>Magnetospirillaceae</taxon>
        <taxon>Paramagnetospirillum</taxon>
    </lineage>
</organism>
<evidence type="ECO:0000313" key="1">
    <source>
        <dbReference type="EMBL" id="BAE49068.1"/>
    </source>
</evidence>
<dbReference type="STRING" id="342108.amb0264"/>
<evidence type="ECO:0000313" key="2">
    <source>
        <dbReference type="Proteomes" id="UP000007058"/>
    </source>
</evidence>
<sequence length="180" mass="19495">MLPSHSGSGERIMRGLVAVVAALLLALPVTARALDLDSLAGVYKHRFQNAMADGEKYVSEDIMEIVKIAPDRAYLRLALAFSNGHSCNFWGIAHISGETLVHRSKGRSGDGCELSLRVKDGELTLGDENGRCGNYGCGARGSFNAASFPLTSRRDIRYMDRLKASSEFKESLDEDSAAAR</sequence>
<proteinExistence type="predicted"/>
<reference evidence="1 2" key="1">
    <citation type="journal article" date="2005" name="DNA Res.">
        <title>Complete genome sequence of the facultative anaerobic magnetotactic bacterium Magnetospirillum sp. strain AMB-1.</title>
        <authorList>
            <person name="Matsunaga T."/>
            <person name="Okamura Y."/>
            <person name="Fukuda Y."/>
            <person name="Wahyudi A.T."/>
            <person name="Murase Y."/>
            <person name="Takeyama H."/>
        </authorList>
    </citation>
    <scope>NUCLEOTIDE SEQUENCE [LARGE SCALE GENOMIC DNA]</scope>
    <source>
        <strain evidence="2">ATCC 700264 / AMB-1</strain>
    </source>
</reference>
<name>Q2WAQ7_PARM1</name>
<protein>
    <submittedName>
        <fullName evidence="1">Uncharacterized protein</fullName>
    </submittedName>
</protein>
<dbReference type="Proteomes" id="UP000007058">
    <property type="component" value="Chromosome"/>
</dbReference>
<dbReference type="HOGENOM" id="CLU_1494548_0_0_5"/>
<dbReference type="AlphaFoldDB" id="Q2WAQ7"/>